<dbReference type="EMBL" id="CP136865">
    <property type="protein sequence ID" value="WOJ95758.1"/>
    <property type="molecule type" value="Genomic_DNA"/>
</dbReference>
<evidence type="ECO:0000256" key="3">
    <source>
        <dbReference type="ARBA" id="ARBA00022670"/>
    </source>
</evidence>
<dbReference type="InterPro" id="IPR026392">
    <property type="entry name" value="Exo/Archaeosortase_dom"/>
</dbReference>
<evidence type="ECO:0000256" key="8">
    <source>
        <dbReference type="SAM" id="Phobius"/>
    </source>
</evidence>
<keyword evidence="10" id="KW-1185">Reference proteome</keyword>
<protein>
    <submittedName>
        <fullName evidence="9">Exosortase H</fullName>
        <ecNumber evidence="9">3.4.22.-</ecNumber>
    </submittedName>
</protein>
<keyword evidence="4 8" id="KW-0812">Transmembrane</keyword>
<dbReference type="InterPro" id="IPR019127">
    <property type="entry name" value="Exosortase"/>
</dbReference>
<keyword evidence="5 9" id="KW-0378">Hydrolase</keyword>
<name>A0ABZ0I8A9_9GAMM</name>
<organism evidence="9 10">
    <name type="scientific">Congregibacter brevis</name>
    <dbReference type="NCBI Taxonomy" id="3081201"/>
    <lineage>
        <taxon>Bacteria</taxon>
        <taxon>Pseudomonadati</taxon>
        <taxon>Pseudomonadota</taxon>
        <taxon>Gammaproteobacteria</taxon>
        <taxon>Cellvibrionales</taxon>
        <taxon>Halieaceae</taxon>
        <taxon>Congregibacter</taxon>
    </lineage>
</organism>
<feature type="transmembrane region" description="Helical" evidence="8">
    <location>
        <begin position="134"/>
        <end position="153"/>
    </location>
</feature>
<proteinExistence type="predicted"/>
<evidence type="ECO:0000313" key="10">
    <source>
        <dbReference type="Proteomes" id="UP001626549"/>
    </source>
</evidence>
<evidence type="ECO:0000256" key="5">
    <source>
        <dbReference type="ARBA" id="ARBA00022801"/>
    </source>
</evidence>
<comment type="subcellular location">
    <subcellularLocation>
        <location evidence="1">Cell membrane</location>
        <topology evidence="1">Multi-pass membrane protein</topology>
    </subcellularLocation>
</comment>
<keyword evidence="7 8" id="KW-0472">Membrane</keyword>
<dbReference type="Pfam" id="PF09721">
    <property type="entry name" value="Exosortase_EpsH"/>
    <property type="match status" value="1"/>
</dbReference>
<keyword evidence="2" id="KW-1003">Cell membrane</keyword>
<evidence type="ECO:0000256" key="4">
    <source>
        <dbReference type="ARBA" id="ARBA00022692"/>
    </source>
</evidence>
<sequence length="164" mass="18055">MRKFVFLFTALLLGLFTLELLDPVQAAVIQPFTGWLADISAAIIIPFDEHVRASGRIISHTQTGFAVSIEAGCNGVEAAIVLIAGVLAFPASVKRKLAAISLGFLAIQVMNIARIISLFYLGQWNLDVFTWTHLYLWPVLIMLDVLVVFMLYLRFLSQNTAASA</sequence>
<dbReference type="RefSeq" id="WP_407326457.1">
    <property type="nucleotide sequence ID" value="NZ_CP136865.1"/>
</dbReference>
<reference evidence="9 10" key="1">
    <citation type="submission" date="2023-10" db="EMBL/GenBank/DDBJ databases">
        <title>Two novel species belonging to the OM43/NOR5 clade.</title>
        <authorList>
            <person name="Park M."/>
        </authorList>
    </citation>
    <scope>NUCLEOTIDE SEQUENCE [LARGE SCALE GENOMIC DNA]</scope>
    <source>
        <strain evidence="9 10">IMCC45268</strain>
    </source>
</reference>
<feature type="transmembrane region" description="Helical" evidence="8">
    <location>
        <begin position="75"/>
        <end position="93"/>
    </location>
</feature>
<dbReference type="NCBIfam" id="TIGR04178">
    <property type="entry name" value="exo_archaeo"/>
    <property type="match status" value="1"/>
</dbReference>
<dbReference type="EC" id="3.4.22.-" evidence="9"/>
<evidence type="ECO:0000313" key="9">
    <source>
        <dbReference type="EMBL" id="WOJ95758.1"/>
    </source>
</evidence>
<keyword evidence="6 8" id="KW-1133">Transmembrane helix</keyword>
<evidence type="ECO:0000256" key="7">
    <source>
        <dbReference type="ARBA" id="ARBA00023136"/>
    </source>
</evidence>
<accession>A0ABZ0I8A9</accession>
<gene>
    <name evidence="9" type="primary">xrtH</name>
    <name evidence="9" type="ORF">R0137_10940</name>
</gene>
<dbReference type="InterPro" id="IPR026441">
    <property type="entry name" value="Exosort_XrtH"/>
</dbReference>
<keyword evidence="3" id="KW-0645">Protease</keyword>
<feature type="transmembrane region" description="Helical" evidence="8">
    <location>
        <begin position="100"/>
        <end position="122"/>
    </location>
</feature>
<dbReference type="NCBIfam" id="TIGR04177">
    <property type="entry name" value="exosort_XrtH"/>
    <property type="match status" value="1"/>
</dbReference>
<evidence type="ECO:0000256" key="2">
    <source>
        <dbReference type="ARBA" id="ARBA00022475"/>
    </source>
</evidence>
<dbReference type="Proteomes" id="UP001626549">
    <property type="component" value="Chromosome"/>
</dbReference>
<evidence type="ECO:0000256" key="1">
    <source>
        <dbReference type="ARBA" id="ARBA00004651"/>
    </source>
</evidence>
<dbReference type="GO" id="GO:0016787">
    <property type="term" value="F:hydrolase activity"/>
    <property type="evidence" value="ECO:0007669"/>
    <property type="project" value="UniProtKB-KW"/>
</dbReference>
<evidence type="ECO:0000256" key="6">
    <source>
        <dbReference type="ARBA" id="ARBA00022989"/>
    </source>
</evidence>